<keyword evidence="2" id="KW-0012">Acyltransferase</keyword>
<dbReference type="InterPro" id="IPR050832">
    <property type="entry name" value="Bact_Acetyltransf"/>
</dbReference>
<proteinExistence type="predicted"/>
<accession>A0AAW5MHP4</accession>
<name>A0AAW5MHP4_AERVE</name>
<sequence>MPAARCKVRHATRATRERREGMQIRLDDVTDPRVMALLEEHLNDMRAISPPESTHALDGAALRAPDVSFWTLWDGEEAAGCVALKRLEAGHGEIKSMRTAARYRRRGIARQLLAHVLEEAHLRGLTRLSLETGSQPFFAPAHHLYHAFGFEECGPFGHYREDPYSRFMTKAL</sequence>
<evidence type="ECO:0000313" key="5">
    <source>
        <dbReference type="Proteomes" id="UP001204061"/>
    </source>
</evidence>
<dbReference type="EMBL" id="JANLFC010000101">
    <property type="protein sequence ID" value="MCR4451064.1"/>
    <property type="molecule type" value="Genomic_DNA"/>
</dbReference>
<gene>
    <name evidence="4" type="ORF">NS965_22005</name>
</gene>
<evidence type="ECO:0000259" key="3">
    <source>
        <dbReference type="PROSITE" id="PS51186"/>
    </source>
</evidence>
<evidence type="ECO:0000313" key="4">
    <source>
        <dbReference type="EMBL" id="MCR4451064.1"/>
    </source>
</evidence>
<evidence type="ECO:0000256" key="1">
    <source>
        <dbReference type="ARBA" id="ARBA00022679"/>
    </source>
</evidence>
<dbReference type="GO" id="GO:0016747">
    <property type="term" value="F:acyltransferase activity, transferring groups other than amino-acyl groups"/>
    <property type="evidence" value="ECO:0007669"/>
    <property type="project" value="InterPro"/>
</dbReference>
<dbReference type="Pfam" id="PF00583">
    <property type="entry name" value="Acetyltransf_1"/>
    <property type="match status" value="1"/>
</dbReference>
<dbReference type="Proteomes" id="UP001204061">
    <property type="component" value="Unassembled WGS sequence"/>
</dbReference>
<dbReference type="AlphaFoldDB" id="A0AAW5MHP4"/>
<protein>
    <submittedName>
        <fullName evidence="4">GNAT family N-acetyltransferase</fullName>
    </submittedName>
</protein>
<dbReference type="InterPro" id="IPR016181">
    <property type="entry name" value="Acyl_CoA_acyltransferase"/>
</dbReference>
<dbReference type="InterPro" id="IPR000182">
    <property type="entry name" value="GNAT_dom"/>
</dbReference>
<dbReference type="Gene3D" id="3.40.630.30">
    <property type="match status" value="1"/>
</dbReference>
<dbReference type="RefSeq" id="WP_201925894.1">
    <property type="nucleotide sequence ID" value="NZ_JANLFC010000101.1"/>
</dbReference>
<keyword evidence="1" id="KW-0808">Transferase</keyword>
<evidence type="ECO:0000256" key="2">
    <source>
        <dbReference type="ARBA" id="ARBA00023315"/>
    </source>
</evidence>
<comment type="caution">
    <text evidence="4">The sequence shown here is derived from an EMBL/GenBank/DDBJ whole genome shotgun (WGS) entry which is preliminary data.</text>
</comment>
<dbReference type="PROSITE" id="PS51186">
    <property type="entry name" value="GNAT"/>
    <property type="match status" value="1"/>
</dbReference>
<dbReference type="SUPFAM" id="SSF55729">
    <property type="entry name" value="Acyl-CoA N-acyltransferases (Nat)"/>
    <property type="match status" value="1"/>
</dbReference>
<reference evidence="4" key="1">
    <citation type="submission" date="2022-08" db="EMBL/GenBank/DDBJ databases">
        <title>A global survey of hypervirulent Aeromonas hydrophila identified this emerging pathogen in farmed fish in the lower Mekong River basin.</title>
        <authorList>
            <person name="Xu T."/>
            <person name="Rasmussen-Ivey C.R."/>
            <person name="Moen F.S."/>
            <person name="Fernandez Bravo A."/>
            <person name="Lamy B."/>
            <person name="Beaz-Hidalgo R."/>
            <person name="Khan C.D."/>
            <person name="Castro Escarpulli G."/>
            <person name="Yasin I.S.M."/>
            <person name="Figueras M.J."/>
            <person name="Azzam Sayuti M."/>
            <person name="Karim M.M."/>
            <person name="Alam K.M."/>
            <person name="Le T.T.T."/>
            <person name="Thao N.H.P."/>
            <person name="Addo S."/>
            <person name="Duodu S."/>
            <person name="Ali S."/>
            <person name="Mey S."/>
            <person name="Somony T."/>
            <person name="Liles M.R."/>
        </authorList>
    </citation>
    <scope>NUCLEOTIDE SEQUENCE</scope>
    <source>
        <strain evidence="4">0.14</strain>
    </source>
</reference>
<dbReference type="PANTHER" id="PTHR43877:SF5">
    <property type="entry name" value="BLL8307 PROTEIN"/>
    <property type="match status" value="1"/>
</dbReference>
<dbReference type="CDD" id="cd04301">
    <property type="entry name" value="NAT_SF"/>
    <property type="match status" value="1"/>
</dbReference>
<organism evidence="4 5">
    <name type="scientific">Aeromonas veronii</name>
    <dbReference type="NCBI Taxonomy" id="654"/>
    <lineage>
        <taxon>Bacteria</taxon>
        <taxon>Pseudomonadati</taxon>
        <taxon>Pseudomonadota</taxon>
        <taxon>Gammaproteobacteria</taxon>
        <taxon>Aeromonadales</taxon>
        <taxon>Aeromonadaceae</taxon>
        <taxon>Aeromonas</taxon>
    </lineage>
</organism>
<dbReference type="PANTHER" id="PTHR43877">
    <property type="entry name" value="AMINOALKYLPHOSPHONATE N-ACETYLTRANSFERASE-RELATED-RELATED"/>
    <property type="match status" value="1"/>
</dbReference>
<feature type="domain" description="N-acetyltransferase" evidence="3">
    <location>
        <begin position="24"/>
        <end position="172"/>
    </location>
</feature>